<comment type="caution">
    <text evidence="1">The sequence shown here is derived from an EMBL/GenBank/DDBJ whole genome shotgun (WGS) entry which is preliminary data.</text>
</comment>
<name>A0ABU5MJR5_9GAMM</name>
<dbReference type="SUPFAM" id="SSF52833">
    <property type="entry name" value="Thioredoxin-like"/>
    <property type="match status" value="1"/>
</dbReference>
<reference evidence="1 2" key="1">
    <citation type="submission" date="2023-12" db="EMBL/GenBank/DDBJ databases">
        <title>'Antibacterial potential of Stenotrophomonas maltophilia cystic fibrosis isolates' (manuscript under preparation).</title>
        <authorList>
            <person name="Crisan C.V."/>
            <person name="Pettis M."/>
            <person name="Goldberg J.B."/>
        </authorList>
    </citation>
    <scope>NUCLEOTIDE SEQUENCE [LARGE SCALE GENOMIC DNA]</scope>
    <source>
        <strain evidence="1 2">CCV155</strain>
    </source>
</reference>
<gene>
    <name evidence="1" type="ORF">U5F72_14330</name>
</gene>
<evidence type="ECO:0000313" key="1">
    <source>
        <dbReference type="EMBL" id="MDZ7512988.1"/>
    </source>
</evidence>
<dbReference type="EMBL" id="JAXUAC010000025">
    <property type="protein sequence ID" value="MDZ7512988.1"/>
    <property type="molecule type" value="Genomic_DNA"/>
</dbReference>
<dbReference type="Proteomes" id="UP001290894">
    <property type="component" value="Unassembled WGS sequence"/>
</dbReference>
<evidence type="ECO:0000313" key="2">
    <source>
        <dbReference type="Proteomes" id="UP001290894"/>
    </source>
</evidence>
<dbReference type="InterPro" id="IPR008554">
    <property type="entry name" value="Glutaredoxin-like"/>
</dbReference>
<dbReference type="InterPro" id="IPR036249">
    <property type="entry name" value="Thioredoxin-like_sf"/>
</dbReference>
<proteinExistence type="predicted"/>
<dbReference type="Pfam" id="PF05768">
    <property type="entry name" value="Glrx-like"/>
    <property type="match status" value="1"/>
</dbReference>
<keyword evidence="2" id="KW-1185">Reference proteome</keyword>
<protein>
    <submittedName>
        <fullName evidence="1">Glutaredoxin family protein</fullName>
    </submittedName>
</protein>
<organism evidence="1 2">
    <name type="scientific">Stenotrophomonas muris</name>
    <dbReference type="NCBI Taxonomy" id="2963283"/>
    <lineage>
        <taxon>Bacteria</taxon>
        <taxon>Pseudomonadati</taxon>
        <taxon>Pseudomonadota</taxon>
        <taxon>Gammaproteobacteria</taxon>
        <taxon>Lysobacterales</taxon>
        <taxon>Lysobacteraceae</taxon>
        <taxon>Stenotrophomonas</taxon>
    </lineage>
</organism>
<dbReference type="RefSeq" id="WP_322546872.1">
    <property type="nucleotide sequence ID" value="NZ_JAXUAC010000025.1"/>
</dbReference>
<sequence>MLTLIQRDDCHLCDLALAELAKARAPEFESVFLDDQPALEARYGTRVPVLRDERGERELDWPFDAATVQAWLAGSKLSRSLIHI</sequence>
<dbReference type="Gene3D" id="3.40.30.10">
    <property type="entry name" value="Glutaredoxin"/>
    <property type="match status" value="1"/>
</dbReference>
<accession>A0ABU5MJR5</accession>